<comment type="caution">
    <text evidence="1">The sequence shown here is derived from an EMBL/GenBank/DDBJ whole genome shotgun (WGS) entry which is preliminary data.</text>
</comment>
<proteinExistence type="predicted"/>
<dbReference type="EMBL" id="CAEQ01001957">
    <property type="protein sequence ID" value="CCD15576.1"/>
    <property type="molecule type" value="Genomic_DNA"/>
</dbReference>
<protein>
    <submittedName>
        <fullName evidence="1">Uncharacterized protein</fullName>
    </submittedName>
</protein>
<gene>
    <name evidence="1" type="ORF">TCIL3000_0_60620</name>
</gene>
<organism evidence="1 2">
    <name type="scientific">Trypanosoma congolense (strain IL3000)</name>
    <dbReference type="NCBI Taxonomy" id="1068625"/>
    <lineage>
        <taxon>Eukaryota</taxon>
        <taxon>Discoba</taxon>
        <taxon>Euglenozoa</taxon>
        <taxon>Kinetoplastea</taxon>
        <taxon>Metakinetoplastina</taxon>
        <taxon>Trypanosomatida</taxon>
        <taxon>Trypanosomatidae</taxon>
        <taxon>Trypanosoma</taxon>
        <taxon>Nannomonas</taxon>
    </lineage>
</organism>
<name>F9WE70_TRYCI</name>
<dbReference type="Proteomes" id="UP000000702">
    <property type="component" value="Unassembled WGS sequence"/>
</dbReference>
<sequence length="149" mass="16400">MDGHPPPAPATSAAVVHISISPGSSSLNPWSTTWIHSLSTVPWPCPRAPSFSSGSVHPSSVFLSLLNHLVQFCQFQSPKRRCYTLALWNNPLCSHPNARCDRLVQGIRTLGRPLHSSENKIVTQFSKIVPTRLVPRVKCTCRIGGRNRV</sequence>
<evidence type="ECO:0000313" key="2">
    <source>
        <dbReference type="Proteomes" id="UP000000702"/>
    </source>
</evidence>
<dbReference type="AlphaFoldDB" id="F9WE70"/>
<reference evidence="2" key="1">
    <citation type="submission" date="2011-07" db="EMBL/GenBank/DDBJ databases">
        <title>Divergent evolution of antigenic variation in African trypanosomes.</title>
        <authorList>
            <person name="Jackson A.P."/>
            <person name="Berry A."/>
            <person name="Allison H.C."/>
            <person name="Burton P."/>
            <person name="Anderson J."/>
            <person name="Aslett M."/>
            <person name="Brown R."/>
            <person name="Corton N."/>
            <person name="Harris D."/>
            <person name="Hauser H."/>
            <person name="Gamble J."/>
            <person name="Gilderthorp R."/>
            <person name="McQuillan J."/>
            <person name="Quail M.A."/>
            <person name="Sanders M."/>
            <person name="Van Tonder A."/>
            <person name="Ginger M.L."/>
            <person name="Donelson J.E."/>
            <person name="Field M.C."/>
            <person name="Barry J.D."/>
            <person name="Berriman M."/>
            <person name="Hertz-Fowler C."/>
        </authorList>
    </citation>
    <scope>NUCLEOTIDE SEQUENCE [LARGE SCALE GENOMIC DNA]</scope>
    <source>
        <strain evidence="2">IL3000</strain>
    </source>
</reference>
<reference evidence="1 2" key="2">
    <citation type="journal article" date="2012" name="Proc. Natl. Acad. Sci. U.S.A.">
        <title>Antigenic diversity is generated by distinct evolutionary mechanisms in African trypanosome species.</title>
        <authorList>
            <person name="Jackson A.P."/>
            <person name="Berry A."/>
            <person name="Aslett M."/>
            <person name="Allison H.C."/>
            <person name="Burton P."/>
            <person name="Vavrova-Anderson J."/>
            <person name="Brown R."/>
            <person name="Browne H."/>
            <person name="Corton N."/>
            <person name="Hauser H."/>
            <person name="Gamble J."/>
            <person name="Gilderthorp R."/>
            <person name="Marcello L."/>
            <person name="McQuillan J."/>
            <person name="Otto T.D."/>
            <person name="Quail M.A."/>
            <person name="Sanders M.J."/>
            <person name="van Tonder A."/>
            <person name="Ginger M.L."/>
            <person name="Field M.C."/>
            <person name="Barry J.D."/>
            <person name="Hertz-Fowler C."/>
            <person name="Berriman M."/>
        </authorList>
    </citation>
    <scope>NUCLEOTIDE SEQUENCE [LARGE SCALE GENOMIC DNA]</scope>
    <source>
        <strain evidence="1 2">IL3000</strain>
    </source>
</reference>
<keyword evidence="2" id="KW-1185">Reference proteome</keyword>
<dbReference type="OMA" id="CRIGGRN"/>
<accession>F9WE70</accession>
<evidence type="ECO:0000313" key="1">
    <source>
        <dbReference type="EMBL" id="CCD15576.1"/>
    </source>
</evidence>